<comment type="caution">
    <text evidence="1">The sequence shown here is derived from an EMBL/GenBank/DDBJ whole genome shotgun (WGS) entry which is preliminary data.</text>
</comment>
<dbReference type="AlphaFoldDB" id="A0AAV9TIH1"/>
<keyword evidence="2" id="KW-1185">Reference proteome</keyword>
<accession>A0AAV9TIH1</accession>
<sequence length="445" mass="50538">MAILILEPDVDDRAQASIQESAARHAELHALYEQLTAYHARTATSLAEAKLASIDEEKGVEVEITVGCQSFVHYPHCQHLIYHARRLTLQNPETLPSLPFVRKLRILHGSGPVQDFHFSRVRPVSLRVPLECLVHLPGVVEIDLPWLWEWLPVPAAGRPIRHFTREEMLGLRIPATLTKARLWFWQRRLSCDDDQALAMPDLVAPAKQDPLSVGLCVLAAQLQELDLRAFVTEHLFPVPDAEPSAQWSRMRRLTVEFHPLRPDGSWYFVGPRGEDPHPEGFVISEADHYPPLQTTAEDEEIDEQWDEDPQGGEEVDYFPDVFRTEPLAGRIEPLLSAFASAVKNMGTIEDVQLFAYLAWYPSESRSDEYGGEAPYDCENGVHRWGVRYLAGGNGDEGQVQAVVQWQVGDWRPSHSVLGLFEDLGRQEWLDFEFEDERNIKPHTVA</sequence>
<evidence type="ECO:0000313" key="2">
    <source>
        <dbReference type="Proteomes" id="UP001327957"/>
    </source>
</evidence>
<evidence type="ECO:0008006" key="3">
    <source>
        <dbReference type="Google" id="ProtNLM"/>
    </source>
</evidence>
<protein>
    <recommendedName>
        <fullName evidence="3">F-box domain-containing protein</fullName>
    </recommendedName>
</protein>
<name>A0AAV9TIH1_9PEZI</name>
<dbReference type="Proteomes" id="UP001327957">
    <property type="component" value="Unassembled WGS sequence"/>
</dbReference>
<evidence type="ECO:0000313" key="1">
    <source>
        <dbReference type="EMBL" id="KAK6220005.1"/>
    </source>
</evidence>
<dbReference type="EMBL" id="JASAOK010000030">
    <property type="protein sequence ID" value="KAK6220005.1"/>
    <property type="molecule type" value="Genomic_DNA"/>
</dbReference>
<organism evidence="1 2">
    <name type="scientific">Colletotrichum tabaci</name>
    <dbReference type="NCBI Taxonomy" id="1209068"/>
    <lineage>
        <taxon>Eukaryota</taxon>
        <taxon>Fungi</taxon>
        <taxon>Dikarya</taxon>
        <taxon>Ascomycota</taxon>
        <taxon>Pezizomycotina</taxon>
        <taxon>Sordariomycetes</taxon>
        <taxon>Hypocreomycetidae</taxon>
        <taxon>Glomerellales</taxon>
        <taxon>Glomerellaceae</taxon>
        <taxon>Colletotrichum</taxon>
        <taxon>Colletotrichum destructivum species complex</taxon>
    </lineage>
</organism>
<proteinExistence type="predicted"/>
<gene>
    <name evidence="1" type="ORF">QIS74_05507</name>
</gene>
<reference evidence="1 2" key="1">
    <citation type="submission" date="2023-04" db="EMBL/GenBank/DDBJ databases">
        <title>Colletotrichum tabacum stain YC1 causing leaf anthracnose on Nicotiana tabacum(L.) cv.</title>
        <authorList>
            <person name="Ji Z."/>
            <person name="Wang M."/>
            <person name="Zhang J."/>
            <person name="Wang N."/>
            <person name="Zhou Z."/>
        </authorList>
    </citation>
    <scope>NUCLEOTIDE SEQUENCE [LARGE SCALE GENOMIC DNA]</scope>
    <source>
        <strain evidence="1 2">YC1</strain>
    </source>
</reference>